<dbReference type="SFLD" id="SFLDG01061">
    <property type="entry name" value="methylthiotransferase"/>
    <property type="match status" value="1"/>
</dbReference>
<dbReference type="EC" id="2.8.4.4" evidence="8"/>
<dbReference type="InterPro" id="IPR006638">
    <property type="entry name" value="Elp3/MiaA/NifB-like_rSAM"/>
</dbReference>
<dbReference type="SFLD" id="SFLDG01082">
    <property type="entry name" value="B12-binding_domain_containing"/>
    <property type="match status" value="1"/>
</dbReference>
<comment type="subcellular location">
    <subcellularLocation>
        <location evidence="8">Cytoplasm</location>
    </subcellularLocation>
</comment>
<dbReference type="GO" id="GO:0005840">
    <property type="term" value="C:ribosome"/>
    <property type="evidence" value="ECO:0007669"/>
    <property type="project" value="UniProtKB-KW"/>
</dbReference>
<reference evidence="11 12" key="1">
    <citation type="submission" date="2017-04" db="EMBL/GenBank/DDBJ databases">
        <title>Accumulation and expression of multiple antibiotic resistance genes in Arcobacter cryaerophilus that thrives in sewage.</title>
        <authorList>
            <person name="Millar J.A."/>
            <person name="Raghavan R."/>
        </authorList>
    </citation>
    <scope>NUCLEOTIDE SEQUENCE [LARGE SCALE GENOMIC DNA]</scope>
    <source>
        <strain evidence="11 12">AZT-1</strain>
    </source>
</reference>
<dbReference type="SUPFAM" id="SSF102114">
    <property type="entry name" value="Radical SAM enzymes"/>
    <property type="match status" value="1"/>
</dbReference>
<dbReference type="Gene3D" id="2.40.50.140">
    <property type="entry name" value="Nucleic acid-binding proteins"/>
    <property type="match status" value="1"/>
</dbReference>
<dbReference type="InterPro" id="IPR058240">
    <property type="entry name" value="rSAM_sf"/>
</dbReference>
<keyword evidence="11" id="KW-0687">Ribonucleoprotein</keyword>
<keyword evidence="6 8" id="KW-0408">Iron</keyword>
<evidence type="ECO:0000256" key="6">
    <source>
        <dbReference type="ARBA" id="ARBA00023004"/>
    </source>
</evidence>
<feature type="binding site" evidence="8">
    <location>
        <position position="158"/>
    </location>
    <ligand>
        <name>[4Fe-4S] cluster</name>
        <dbReference type="ChEBI" id="CHEBI:49883"/>
        <label>2</label>
        <note>4Fe-4S-S-AdoMet</note>
    </ligand>
</feature>
<dbReference type="CDD" id="cd01335">
    <property type="entry name" value="Radical_SAM"/>
    <property type="match status" value="1"/>
</dbReference>
<evidence type="ECO:0000256" key="7">
    <source>
        <dbReference type="ARBA" id="ARBA00023014"/>
    </source>
</evidence>
<dbReference type="HAMAP" id="MF_01865">
    <property type="entry name" value="MTTase_RimO"/>
    <property type="match status" value="1"/>
</dbReference>
<dbReference type="GO" id="GO:0035599">
    <property type="term" value="F:aspartic acid methylthiotransferase activity"/>
    <property type="evidence" value="ECO:0007669"/>
    <property type="project" value="TreeGrafter"/>
</dbReference>
<dbReference type="InterPro" id="IPR020612">
    <property type="entry name" value="Methylthiotransferase_CS"/>
</dbReference>
<keyword evidence="11" id="KW-0689">Ribosomal protein</keyword>
<dbReference type="SFLD" id="SFLDF00274">
    <property type="entry name" value="ribosomal_protein_S12_methylth"/>
    <property type="match status" value="1"/>
</dbReference>
<dbReference type="InterPro" id="IPR005839">
    <property type="entry name" value="Methylthiotransferase"/>
</dbReference>
<dbReference type="InterPro" id="IPR007197">
    <property type="entry name" value="rSAM"/>
</dbReference>
<dbReference type="GO" id="GO:0046872">
    <property type="term" value="F:metal ion binding"/>
    <property type="evidence" value="ECO:0007669"/>
    <property type="project" value="UniProtKB-KW"/>
</dbReference>
<dbReference type="AlphaFoldDB" id="A0A1V9VB72"/>
<comment type="cofactor">
    <cofactor evidence="8">
        <name>[4Fe-4S] cluster</name>
        <dbReference type="ChEBI" id="CHEBI:49883"/>
    </cofactor>
    <text evidence="8">Binds 2 [4Fe-4S] clusters. One cluster is coordinated with 3 cysteines and an exchangeable S-adenosyl-L-methionine.</text>
</comment>
<organism evidence="11 12">
    <name type="scientific">Aliarcobacter cryaerophilus</name>
    <dbReference type="NCBI Taxonomy" id="28198"/>
    <lineage>
        <taxon>Bacteria</taxon>
        <taxon>Pseudomonadati</taxon>
        <taxon>Campylobacterota</taxon>
        <taxon>Epsilonproteobacteria</taxon>
        <taxon>Campylobacterales</taxon>
        <taxon>Arcobacteraceae</taxon>
        <taxon>Aliarcobacter</taxon>
    </lineage>
</organism>
<dbReference type="EMBL" id="LNTC01000089">
    <property type="protein sequence ID" value="OQR41204.1"/>
    <property type="molecule type" value="Genomic_DNA"/>
</dbReference>
<feature type="binding site" evidence="8">
    <location>
        <position position="161"/>
    </location>
    <ligand>
        <name>[4Fe-4S] cluster</name>
        <dbReference type="ChEBI" id="CHEBI:49883"/>
        <label>2</label>
        <note>4Fe-4S-S-AdoMet</note>
    </ligand>
</feature>
<feature type="binding site" evidence="8">
    <location>
        <position position="19"/>
    </location>
    <ligand>
        <name>[4Fe-4S] cluster</name>
        <dbReference type="ChEBI" id="CHEBI:49883"/>
        <label>1</label>
    </ligand>
</feature>
<evidence type="ECO:0000313" key="12">
    <source>
        <dbReference type="Proteomes" id="UP000192599"/>
    </source>
</evidence>
<dbReference type="Gene3D" id="3.80.30.20">
    <property type="entry name" value="tm_1862 like domain"/>
    <property type="match status" value="1"/>
</dbReference>
<dbReference type="PANTHER" id="PTHR43837:SF1">
    <property type="entry name" value="RIBOSOMAL PROTEIN US12 METHYLTHIOTRANSFERASE RIMO"/>
    <property type="match status" value="1"/>
</dbReference>
<dbReference type="PROSITE" id="PS51449">
    <property type="entry name" value="MTTASE_N"/>
    <property type="match status" value="1"/>
</dbReference>
<keyword evidence="5 8" id="KW-0479">Metal-binding</keyword>
<dbReference type="PROSITE" id="PS01278">
    <property type="entry name" value="MTTASE_RADICAL"/>
    <property type="match status" value="1"/>
</dbReference>
<evidence type="ECO:0000256" key="5">
    <source>
        <dbReference type="ARBA" id="ARBA00022723"/>
    </source>
</evidence>
<dbReference type="SMART" id="SM00729">
    <property type="entry name" value="Elp3"/>
    <property type="match status" value="1"/>
</dbReference>
<dbReference type="InterPro" id="IPR012340">
    <property type="entry name" value="NA-bd_OB-fold"/>
</dbReference>
<feature type="binding site" evidence="8">
    <location>
        <position position="53"/>
    </location>
    <ligand>
        <name>[4Fe-4S] cluster</name>
        <dbReference type="ChEBI" id="CHEBI:49883"/>
        <label>1</label>
    </ligand>
</feature>
<evidence type="ECO:0000256" key="1">
    <source>
        <dbReference type="ARBA" id="ARBA00022485"/>
    </source>
</evidence>
<evidence type="ECO:0000259" key="10">
    <source>
        <dbReference type="PROSITE" id="PS51918"/>
    </source>
</evidence>
<dbReference type="Pfam" id="PF04055">
    <property type="entry name" value="Radical_SAM"/>
    <property type="match status" value="1"/>
</dbReference>
<dbReference type="NCBIfam" id="TIGR01125">
    <property type="entry name" value="30S ribosomal protein S12 methylthiotransferase RimO"/>
    <property type="match status" value="1"/>
</dbReference>
<feature type="binding site" evidence="8">
    <location>
        <position position="85"/>
    </location>
    <ligand>
        <name>[4Fe-4S] cluster</name>
        <dbReference type="ChEBI" id="CHEBI:49883"/>
        <label>1</label>
    </ligand>
</feature>
<dbReference type="InterPro" id="IPR038135">
    <property type="entry name" value="Methylthiotransferase_N_sf"/>
</dbReference>
<dbReference type="InterPro" id="IPR013848">
    <property type="entry name" value="Methylthiotransferase_N"/>
</dbReference>
<comment type="catalytic activity">
    <reaction evidence="8">
        <text>L-aspartate(89)-[ribosomal protein uS12]-hydrogen + (sulfur carrier)-SH + AH2 + 2 S-adenosyl-L-methionine = 3-methylsulfanyl-L-aspartate(89)-[ribosomal protein uS12]-hydrogen + (sulfur carrier)-H + 5'-deoxyadenosine + L-methionine + A + S-adenosyl-L-homocysteine + 2 H(+)</text>
        <dbReference type="Rhea" id="RHEA:37087"/>
        <dbReference type="Rhea" id="RHEA-COMP:10460"/>
        <dbReference type="Rhea" id="RHEA-COMP:10461"/>
        <dbReference type="Rhea" id="RHEA-COMP:14737"/>
        <dbReference type="Rhea" id="RHEA-COMP:14739"/>
        <dbReference type="ChEBI" id="CHEBI:13193"/>
        <dbReference type="ChEBI" id="CHEBI:15378"/>
        <dbReference type="ChEBI" id="CHEBI:17319"/>
        <dbReference type="ChEBI" id="CHEBI:17499"/>
        <dbReference type="ChEBI" id="CHEBI:29917"/>
        <dbReference type="ChEBI" id="CHEBI:29961"/>
        <dbReference type="ChEBI" id="CHEBI:57844"/>
        <dbReference type="ChEBI" id="CHEBI:57856"/>
        <dbReference type="ChEBI" id="CHEBI:59789"/>
        <dbReference type="ChEBI" id="CHEBI:64428"/>
        <dbReference type="ChEBI" id="CHEBI:73599"/>
        <dbReference type="EC" id="2.8.4.4"/>
    </reaction>
</comment>
<keyword evidence="4 8" id="KW-0949">S-adenosyl-L-methionine</keyword>
<dbReference type="GO" id="GO:0103039">
    <property type="term" value="F:protein methylthiotransferase activity"/>
    <property type="evidence" value="ECO:0007669"/>
    <property type="project" value="UniProtKB-EC"/>
</dbReference>
<accession>A0A1V9VB72</accession>
<comment type="function">
    <text evidence="8">Catalyzes the methylthiolation of an aspartic acid residue of ribosomal protein uS12.</text>
</comment>
<evidence type="ECO:0000313" key="11">
    <source>
        <dbReference type="EMBL" id="OQR41204.1"/>
    </source>
</evidence>
<dbReference type="PROSITE" id="PS51918">
    <property type="entry name" value="RADICAL_SAM"/>
    <property type="match status" value="1"/>
</dbReference>
<dbReference type="SFLD" id="SFLDS00029">
    <property type="entry name" value="Radical_SAM"/>
    <property type="match status" value="1"/>
</dbReference>
<name>A0A1V9VB72_9BACT</name>
<evidence type="ECO:0000256" key="3">
    <source>
        <dbReference type="ARBA" id="ARBA00022679"/>
    </source>
</evidence>
<evidence type="ECO:0000256" key="4">
    <source>
        <dbReference type="ARBA" id="ARBA00022691"/>
    </source>
</evidence>
<dbReference type="InterPro" id="IPR005840">
    <property type="entry name" value="Ribosomal_uS12_MeSTrfase_RimO"/>
</dbReference>
<keyword evidence="7 8" id="KW-0411">Iron-sulfur</keyword>
<feature type="binding site" evidence="8">
    <location>
        <position position="154"/>
    </location>
    <ligand>
        <name>[4Fe-4S] cluster</name>
        <dbReference type="ChEBI" id="CHEBI:49883"/>
        <label>2</label>
        <note>4Fe-4S-S-AdoMet</note>
    </ligand>
</feature>
<dbReference type="InterPro" id="IPR002792">
    <property type="entry name" value="TRAM_dom"/>
</dbReference>
<gene>
    <name evidence="8" type="primary">rimO</name>
    <name evidence="11" type="ORF">AS859_07105</name>
</gene>
<dbReference type="InterPro" id="IPR023404">
    <property type="entry name" value="rSAM_horseshoe"/>
</dbReference>
<comment type="caution">
    <text evidence="11">The sequence shown here is derived from an EMBL/GenBank/DDBJ whole genome shotgun (WGS) entry which is preliminary data.</text>
</comment>
<keyword evidence="3 8" id="KW-0808">Transferase</keyword>
<proteinExistence type="inferred from homology"/>
<dbReference type="GO" id="GO:0006400">
    <property type="term" value="P:tRNA modification"/>
    <property type="evidence" value="ECO:0007669"/>
    <property type="project" value="InterPro"/>
</dbReference>
<feature type="domain" description="Radical SAM core" evidence="10">
    <location>
        <begin position="140"/>
        <end position="369"/>
    </location>
</feature>
<keyword evidence="1 8" id="KW-0004">4Fe-4S</keyword>
<protein>
    <recommendedName>
        <fullName evidence="8">Ribosomal protein uS12 methylthiotransferase RimO</fullName>
        <shortName evidence="8">uS12 MTTase</shortName>
        <shortName evidence="8">uS12 methylthiotransferase</shortName>
        <ecNumber evidence="8">2.8.4.4</ecNumber>
    </recommendedName>
    <alternativeName>
        <fullName evidence="8">Ribosomal protein uS12 (aspartate-C(3))-methylthiotransferase</fullName>
    </alternativeName>
    <alternativeName>
        <fullName evidence="8">Ribosome maturation factor RimO</fullName>
    </alternativeName>
</protein>
<dbReference type="GO" id="GO:0051539">
    <property type="term" value="F:4 iron, 4 sulfur cluster binding"/>
    <property type="evidence" value="ECO:0007669"/>
    <property type="project" value="UniProtKB-UniRule"/>
</dbReference>
<dbReference type="NCBIfam" id="TIGR00089">
    <property type="entry name" value="MiaB/RimO family radical SAM methylthiotransferase"/>
    <property type="match status" value="1"/>
</dbReference>
<keyword evidence="2 8" id="KW-0963">Cytoplasm</keyword>
<dbReference type="Gene3D" id="3.40.50.12160">
    <property type="entry name" value="Methylthiotransferase, N-terminal domain"/>
    <property type="match status" value="1"/>
</dbReference>
<dbReference type="PANTHER" id="PTHR43837">
    <property type="entry name" value="RIBOSOMAL PROTEIN S12 METHYLTHIOTRANSFERASE RIMO"/>
    <property type="match status" value="1"/>
</dbReference>
<dbReference type="GO" id="GO:0005829">
    <property type="term" value="C:cytosol"/>
    <property type="evidence" value="ECO:0007669"/>
    <property type="project" value="TreeGrafter"/>
</dbReference>
<comment type="similarity">
    <text evidence="8">Belongs to the methylthiotransferase family. RimO subfamily.</text>
</comment>
<dbReference type="Proteomes" id="UP000192599">
    <property type="component" value="Unassembled WGS sequence"/>
</dbReference>
<feature type="domain" description="MTTase N-terminal" evidence="9">
    <location>
        <begin position="10"/>
        <end position="122"/>
    </location>
</feature>
<dbReference type="Pfam" id="PF18693">
    <property type="entry name" value="TRAM_2"/>
    <property type="match status" value="1"/>
</dbReference>
<dbReference type="Pfam" id="PF00919">
    <property type="entry name" value="UPF0004"/>
    <property type="match status" value="1"/>
</dbReference>
<evidence type="ECO:0000259" key="9">
    <source>
        <dbReference type="PROSITE" id="PS51449"/>
    </source>
</evidence>
<sequence length="446" mass="50605">MKFSEEKPKKKLHMVSLGCTKNLVDSEVMLGKLKDYELTDDESEADLIIVNTCGFIDSAKEESINTTLNLHNERKKDSVLVMAGCLSERYKDDLQKELTEIDIFTGVGDYDKIDRLVHEKRSSFSNEVFLASEENDRVITGSNYHAYVKLSEGCNQSCSFCAIPSFKGKLHSRTLESLVKEVTNLVKKGFKDFSFVSQDSSSYLRDLGQNDGLEQLIDAVEKIDGVKTARILYLYPSTTTHNLIDKIADSKVFVNYFDMPLQHISQNMLKIMKRGKGAEKLIELMNYMRSKPNSFVRTTFIAGHPGESEDDFEELCSFVEEFGFDRGNVFSYSDEEGTSAETRDDKIEQELIDERAEILGDIISQTTIKSLENDIGKSFEVYIDGESQEHEYLLSARKTIWAPQIDGEIYINDNEDNIPIVFGEIYEVEATQLAGDKLLAKIIRKV</sequence>
<evidence type="ECO:0000256" key="2">
    <source>
        <dbReference type="ARBA" id="ARBA00022490"/>
    </source>
</evidence>
<evidence type="ECO:0000256" key="8">
    <source>
        <dbReference type="HAMAP-Rule" id="MF_01865"/>
    </source>
</evidence>